<reference evidence="2 3" key="1">
    <citation type="journal article" date="2011" name="Stand. Genomic Sci.">
        <title>Complete genome sequence of the filamentous gliding predatory bacterium Herpetosiphon aurantiacus type strain (114-95(T)).</title>
        <authorList>
            <person name="Kiss H."/>
            <person name="Nett M."/>
            <person name="Domin N."/>
            <person name="Martin K."/>
            <person name="Maresca J.A."/>
            <person name="Copeland A."/>
            <person name="Lapidus A."/>
            <person name="Lucas S."/>
            <person name="Berry K.W."/>
            <person name="Glavina Del Rio T."/>
            <person name="Dalin E."/>
            <person name="Tice H."/>
            <person name="Pitluck S."/>
            <person name="Richardson P."/>
            <person name="Bruce D."/>
            <person name="Goodwin L."/>
            <person name="Han C."/>
            <person name="Detter J.C."/>
            <person name="Schmutz J."/>
            <person name="Brettin T."/>
            <person name="Land M."/>
            <person name="Hauser L."/>
            <person name="Kyrpides N.C."/>
            <person name="Ivanova N."/>
            <person name="Goker M."/>
            <person name="Woyke T."/>
            <person name="Klenk H.P."/>
            <person name="Bryant D.A."/>
        </authorList>
    </citation>
    <scope>NUCLEOTIDE SEQUENCE [LARGE SCALE GENOMIC DNA]</scope>
    <source>
        <strain evidence="3">ATCC 23779 / DSM 785 / 114-95</strain>
    </source>
</reference>
<evidence type="ECO:0000259" key="1">
    <source>
        <dbReference type="PROSITE" id="PS50801"/>
    </source>
</evidence>
<name>A9AX18_HERA2</name>
<dbReference type="InParanoid" id="A9AX18"/>
<dbReference type="CDD" id="cd07043">
    <property type="entry name" value="STAS_anti-anti-sigma_factors"/>
    <property type="match status" value="1"/>
</dbReference>
<proteinExistence type="predicted"/>
<dbReference type="Gene3D" id="3.30.750.24">
    <property type="entry name" value="STAS domain"/>
    <property type="match status" value="1"/>
</dbReference>
<dbReference type="PANTHER" id="PTHR33495">
    <property type="entry name" value="ANTI-SIGMA FACTOR ANTAGONIST TM_1081-RELATED-RELATED"/>
    <property type="match status" value="1"/>
</dbReference>
<evidence type="ECO:0000313" key="2">
    <source>
        <dbReference type="EMBL" id="ABX04826.1"/>
    </source>
</evidence>
<dbReference type="KEGG" id="hau:Haur_2186"/>
<protein>
    <submittedName>
        <fullName evidence="2">Anti-sigma-factor antagonist</fullName>
    </submittedName>
</protein>
<dbReference type="SUPFAM" id="SSF52091">
    <property type="entry name" value="SpoIIaa-like"/>
    <property type="match status" value="1"/>
</dbReference>
<dbReference type="GO" id="GO:0043856">
    <property type="term" value="F:anti-sigma factor antagonist activity"/>
    <property type="evidence" value="ECO:0007669"/>
    <property type="project" value="TreeGrafter"/>
</dbReference>
<gene>
    <name evidence="2" type="ordered locus">Haur_2186</name>
</gene>
<dbReference type="FunCoup" id="A9AX18">
    <property type="interactions" value="192"/>
</dbReference>
<dbReference type="STRING" id="316274.Haur_2186"/>
<dbReference type="InterPro" id="IPR036513">
    <property type="entry name" value="STAS_dom_sf"/>
</dbReference>
<dbReference type="Proteomes" id="UP000000787">
    <property type="component" value="Chromosome"/>
</dbReference>
<dbReference type="AlphaFoldDB" id="A9AX18"/>
<organism evidence="2 3">
    <name type="scientific">Herpetosiphon aurantiacus (strain ATCC 23779 / DSM 785 / 114-95)</name>
    <dbReference type="NCBI Taxonomy" id="316274"/>
    <lineage>
        <taxon>Bacteria</taxon>
        <taxon>Bacillati</taxon>
        <taxon>Chloroflexota</taxon>
        <taxon>Chloroflexia</taxon>
        <taxon>Herpetosiphonales</taxon>
        <taxon>Herpetosiphonaceae</taxon>
        <taxon>Herpetosiphon</taxon>
    </lineage>
</organism>
<keyword evidence="3" id="KW-1185">Reference proteome</keyword>
<sequence>MNRRLDPAYKTEILYLEGRFDVHSLIQLRTWQPNATMPHIILELSQVNFVDSAALAWMVRLNKNVSNIQGSLTICGLQQPVQIILELTRLDRVLSLTETLDQALAKVGEY</sequence>
<dbReference type="Pfam" id="PF01740">
    <property type="entry name" value="STAS"/>
    <property type="match status" value="1"/>
</dbReference>
<accession>A9AX18</accession>
<dbReference type="EMBL" id="CP000875">
    <property type="protein sequence ID" value="ABX04826.1"/>
    <property type="molecule type" value="Genomic_DNA"/>
</dbReference>
<dbReference type="BioCyc" id="HAUR316274:GHYA-2214-MONOMER"/>
<dbReference type="PROSITE" id="PS50801">
    <property type="entry name" value="STAS"/>
    <property type="match status" value="1"/>
</dbReference>
<dbReference type="HOGENOM" id="CLU_115403_6_1_0"/>
<dbReference type="PANTHER" id="PTHR33495:SF2">
    <property type="entry name" value="ANTI-SIGMA FACTOR ANTAGONIST TM_1081-RELATED"/>
    <property type="match status" value="1"/>
</dbReference>
<dbReference type="eggNOG" id="COG1366">
    <property type="taxonomic scope" value="Bacteria"/>
</dbReference>
<feature type="domain" description="STAS" evidence="1">
    <location>
        <begin position="13"/>
        <end position="107"/>
    </location>
</feature>
<evidence type="ECO:0000313" key="3">
    <source>
        <dbReference type="Proteomes" id="UP000000787"/>
    </source>
</evidence>
<dbReference type="InterPro" id="IPR002645">
    <property type="entry name" value="STAS_dom"/>
</dbReference>